<protein>
    <submittedName>
        <fullName evidence="1">Uncharacterized protein</fullName>
    </submittedName>
</protein>
<gene>
    <name evidence="1" type="ORF">MGWOODY_Hyp2339</name>
</gene>
<evidence type="ECO:0000313" key="1">
    <source>
        <dbReference type="EMBL" id="CUS57643.1"/>
    </source>
</evidence>
<reference evidence="1" key="1">
    <citation type="submission" date="2015-10" db="EMBL/GenBank/DDBJ databases">
        <authorList>
            <person name="Gilbert D.G."/>
        </authorList>
    </citation>
    <scope>NUCLEOTIDE SEQUENCE</scope>
</reference>
<dbReference type="EMBL" id="CZQD01000046">
    <property type="protein sequence ID" value="CUS57643.1"/>
    <property type="molecule type" value="Genomic_DNA"/>
</dbReference>
<proteinExistence type="predicted"/>
<name>A0A160U1T6_9ZZZZ</name>
<sequence length="38" mass="4356">MADNRKKSRRVVYSVADDADTANDHALLKQVCHEVRRS</sequence>
<dbReference type="AlphaFoldDB" id="A0A160U1T6"/>
<organism evidence="1">
    <name type="scientific">hydrothermal vent metagenome</name>
    <dbReference type="NCBI Taxonomy" id="652676"/>
    <lineage>
        <taxon>unclassified sequences</taxon>
        <taxon>metagenomes</taxon>
        <taxon>ecological metagenomes</taxon>
    </lineage>
</organism>
<accession>A0A160U1T6</accession>